<evidence type="ECO:0000313" key="3">
    <source>
        <dbReference type="Proteomes" id="UP000287502"/>
    </source>
</evidence>
<organism evidence="2 3">
    <name type="scientific">Geovibrio thiophilus</name>
    <dbReference type="NCBI Taxonomy" id="139438"/>
    <lineage>
        <taxon>Bacteria</taxon>
        <taxon>Pseudomonadati</taxon>
        <taxon>Deferribacterota</taxon>
        <taxon>Deferribacteres</taxon>
        <taxon>Deferribacterales</taxon>
        <taxon>Geovibrionaceae</taxon>
        <taxon>Geovibrio</taxon>
    </lineage>
</organism>
<reference evidence="2 3" key="1">
    <citation type="submission" date="2019-01" db="EMBL/GenBank/DDBJ databases">
        <title>Geovibrio thiophilus DSM 11263, complete genome.</title>
        <authorList>
            <person name="Spring S."/>
            <person name="Bunk B."/>
            <person name="Sproer C."/>
        </authorList>
    </citation>
    <scope>NUCLEOTIDE SEQUENCE [LARGE SCALE GENOMIC DNA]</scope>
    <source>
        <strain evidence="2 3">DSM 11263</strain>
    </source>
</reference>
<accession>A0A3R5XYI3</accession>
<keyword evidence="1" id="KW-0472">Membrane</keyword>
<dbReference type="AlphaFoldDB" id="A0A3R5XYI3"/>
<proteinExistence type="predicted"/>
<sequence length="65" mass="7364">MALYYVTARSGRDTAVFFEIASPFVFAMTLFMFSSMDGTAPCAAKGGLSARERVRQNHRKWLLPW</sequence>
<keyword evidence="1" id="KW-0812">Transmembrane</keyword>
<dbReference type="Proteomes" id="UP000287502">
    <property type="component" value="Chromosome"/>
</dbReference>
<dbReference type="EMBL" id="CP035108">
    <property type="protein sequence ID" value="QAR33874.1"/>
    <property type="molecule type" value="Genomic_DNA"/>
</dbReference>
<keyword evidence="3" id="KW-1185">Reference proteome</keyword>
<keyword evidence="1" id="KW-1133">Transmembrane helix</keyword>
<feature type="transmembrane region" description="Helical" evidence="1">
    <location>
        <begin position="15"/>
        <end position="33"/>
    </location>
</feature>
<evidence type="ECO:0000313" key="2">
    <source>
        <dbReference type="EMBL" id="QAR33874.1"/>
    </source>
</evidence>
<dbReference type="RefSeq" id="WP_128467159.1">
    <property type="nucleotide sequence ID" value="NZ_CP035108.1"/>
</dbReference>
<dbReference type="KEGG" id="gtl:EP073_10815"/>
<protein>
    <submittedName>
        <fullName evidence="2">Uncharacterized protein</fullName>
    </submittedName>
</protein>
<name>A0A3R5XYI3_9BACT</name>
<gene>
    <name evidence="2" type="ORF">EP073_10815</name>
</gene>
<evidence type="ECO:0000256" key="1">
    <source>
        <dbReference type="SAM" id="Phobius"/>
    </source>
</evidence>